<dbReference type="PRINTS" id="PR00095">
    <property type="entry name" value="ANTSNTHASEI"/>
</dbReference>
<reference evidence="7" key="1">
    <citation type="journal article" date="2019" name="Int. J. Syst. Evol. Microbiol.">
        <title>The Global Catalogue of Microorganisms (GCM) 10K type strain sequencing project: providing services to taxonomists for standard genome sequencing and annotation.</title>
        <authorList>
            <consortium name="The Broad Institute Genomics Platform"/>
            <consortium name="The Broad Institute Genome Sequencing Center for Infectious Disease"/>
            <person name="Wu L."/>
            <person name="Ma J."/>
        </authorList>
    </citation>
    <scope>NUCLEOTIDE SEQUENCE [LARGE SCALE GENOMIC DNA]</scope>
    <source>
        <strain evidence="7">CGMCC 4.1648</strain>
    </source>
</reference>
<keyword evidence="2" id="KW-0479">Metal-binding</keyword>
<gene>
    <name evidence="6" type="ORF">ACFPM3_11945</name>
</gene>
<dbReference type="PANTHER" id="PTHR11236:SF48">
    <property type="entry name" value="ISOCHORISMATE SYNTHASE MENF"/>
    <property type="match status" value="1"/>
</dbReference>
<dbReference type="InterPro" id="IPR005801">
    <property type="entry name" value="ADC_synthase"/>
</dbReference>
<keyword evidence="4 6" id="KW-0456">Lyase</keyword>
<organism evidence="6 7">
    <name type="scientific">Streptomyces coeruleoprunus</name>
    <dbReference type="NCBI Taxonomy" id="285563"/>
    <lineage>
        <taxon>Bacteria</taxon>
        <taxon>Bacillati</taxon>
        <taxon>Actinomycetota</taxon>
        <taxon>Actinomycetes</taxon>
        <taxon>Kitasatosporales</taxon>
        <taxon>Streptomycetaceae</taxon>
        <taxon>Streptomyces</taxon>
    </lineage>
</organism>
<dbReference type="Gene3D" id="3.60.120.10">
    <property type="entry name" value="Anthranilate synthase"/>
    <property type="match status" value="1"/>
</dbReference>
<evidence type="ECO:0000259" key="5">
    <source>
        <dbReference type="Pfam" id="PF00425"/>
    </source>
</evidence>
<evidence type="ECO:0000313" key="7">
    <source>
        <dbReference type="Proteomes" id="UP001595829"/>
    </source>
</evidence>
<dbReference type="NCBIfam" id="TIGR03494">
    <property type="entry name" value="salicyl_syn"/>
    <property type="match status" value="1"/>
</dbReference>
<keyword evidence="3" id="KW-0460">Magnesium</keyword>
<sequence length="453" mass="48030">MSATTVSPGITRVPFSGTPAQAATRLAGAGPHEQYVVYERDGAWWYAGGARASLVVDRATLTLDVDGEVTRTPWRDDPLEAVHRALASLPYPDWHAYGWATFELSYALAGDAADLDEAPLLHLVVPRTEVRLSPEGAEVRADGEDAHAVRALLAAPATELPSAQPLHVDLREPVDGAYARSVARAVAAIGDGDLQKVILSRTVPVGTELDLPATYLAGRSANSPARSFLLNLGGMEAVGFSPETVVEVAPDGRVSTQPLAGTRALNGDRAEDAARRAELLTDAKEIYEHAISVQVAWDEMTTVCREGSVRAEEFMSIKERGSVQHIASRVSGELRSPDGGPWAALGAVFPAVTASGVPKDAAYRTIRRLEGGPRGLYSGAVLAVGSDGSLDAALVLRTVFRQGGRTWLRAGAGIVGQSSPEREFEETCEKLRSISRTLVPARTLPAHSPATPE</sequence>
<comment type="cofactor">
    <cofactor evidence="1">
        <name>Mg(2+)</name>
        <dbReference type="ChEBI" id="CHEBI:18420"/>
    </cofactor>
</comment>
<dbReference type="PANTHER" id="PTHR11236">
    <property type="entry name" value="AMINOBENZOATE/ANTHRANILATE SYNTHASE"/>
    <property type="match status" value="1"/>
</dbReference>
<dbReference type="Proteomes" id="UP001595829">
    <property type="component" value="Unassembled WGS sequence"/>
</dbReference>
<proteinExistence type="predicted"/>
<name>A0ABV9XFW3_9ACTN</name>
<dbReference type="InterPro" id="IPR019999">
    <property type="entry name" value="Anth_synth_I-like"/>
</dbReference>
<feature type="domain" description="Chorismate-utilising enzyme C-terminal" evidence="5">
    <location>
        <begin position="177"/>
        <end position="430"/>
    </location>
</feature>
<dbReference type="EMBL" id="JBHSJD010000007">
    <property type="protein sequence ID" value="MFC5022843.1"/>
    <property type="molecule type" value="Genomic_DNA"/>
</dbReference>
<dbReference type="InterPro" id="IPR019996">
    <property type="entry name" value="Salicylate_synthase"/>
</dbReference>
<protein>
    <submittedName>
        <fullName evidence="6">Salicylate synthase</fullName>
        <ecNumber evidence="6">4.2.99.21</ecNumber>
    </submittedName>
</protein>
<accession>A0ABV9XFW3</accession>
<evidence type="ECO:0000256" key="3">
    <source>
        <dbReference type="ARBA" id="ARBA00022842"/>
    </source>
</evidence>
<evidence type="ECO:0000256" key="2">
    <source>
        <dbReference type="ARBA" id="ARBA00022723"/>
    </source>
</evidence>
<evidence type="ECO:0000256" key="4">
    <source>
        <dbReference type="ARBA" id="ARBA00023239"/>
    </source>
</evidence>
<keyword evidence="7" id="KW-1185">Reference proteome</keyword>
<dbReference type="SUPFAM" id="SSF56322">
    <property type="entry name" value="ADC synthase"/>
    <property type="match status" value="1"/>
</dbReference>
<evidence type="ECO:0000256" key="1">
    <source>
        <dbReference type="ARBA" id="ARBA00001946"/>
    </source>
</evidence>
<comment type="caution">
    <text evidence="6">The sequence shown here is derived from an EMBL/GenBank/DDBJ whole genome shotgun (WGS) entry which is preliminary data.</text>
</comment>
<dbReference type="Pfam" id="PF00425">
    <property type="entry name" value="Chorismate_bind"/>
    <property type="match status" value="1"/>
</dbReference>
<dbReference type="GO" id="GO:0043904">
    <property type="term" value="F:isochorismate pyruvate lyase activity"/>
    <property type="evidence" value="ECO:0007669"/>
    <property type="project" value="UniProtKB-EC"/>
</dbReference>
<dbReference type="EC" id="4.2.99.21" evidence="6"/>
<dbReference type="InterPro" id="IPR015890">
    <property type="entry name" value="Chorismate_C"/>
</dbReference>
<evidence type="ECO:0000313" key="6">
    <source>
        <dbReference type="EMBL" id="MFC5022843.1"/>
    </source>
</evidence>
<dbReference type="RefSeq" id="WP_345690483.1">
    <property type="nucleotide sequence ID" value="NZ_BAABIT010000001.1"/>
</dbReference>